<comment type="caution">
    <text evidence="1">The sequence shown here is derived from an EMBL/GenBank/DDBJ whole genome shotgun (WGS) entry which is preliminary data.</text>
</comment>
<evidence type="ECO:0000313" key="2">
    <source>
        <dbReference type="Proteomes" id="UP001189429"/>
    </source>
</evidence>
<protein>
    <recommendedName>
        <fullName evidence="3">CUB domain-containing protein</fullName>
    </recommendedName>
</protein>
<organism evidence="1 2">
    <name type="scientific">Prorocentrum cordatum</name>
    <dbReference type="NCBI Taxonomy" id="2364126"/>
    <lineage>
        <taxon>Eukaryota</taxon>
        <taxon>Sar</taxon>
        <taxon>Alveolata</taxon>
        <taxon>Dinophyceae</taxon>
        <taxon>Prorocentrales</taxon>
        <taxon>Prorocentraceae</taxon>
        <taxon>Prorocentrum</taxon>
    </lineage>
</organism>
<dbReference type="Gene3D" id="3.80.10.10">
    <property type="entry name" value="Ribonuclease Inhibitor"/>
    <property type="match status" value="1"/>
</dbReference>
<dbReference type="Pfam" id="PF13306">
    <property type="entry name" value="LRR_5"/>
    <property type="match status" value="1"/>
</dbReference>
<dbReference type="SUPFAM" id="SSF49854">
    <property type="entry name" value="Spermadhesin, CUB domain"/>
    <property type="match status" value="2"/>
</dbReference>
<dbReference type="Proteomes" id="UP001189429">
    <property type="component" value="Unassembled WGS sequence"/>
</dbReference>
<evidence type="ECO:0008006" key="3">
    <source>
        <dbReference type="Google" id="ProtNLM"/>
    </source>
</evidence>
<proteinExistence type="predicted"/>
<keyword evidence="2" id="KW-1185">Reference proteome</keyword>
<dbReference type="PANTHER" id="PTHR45661:SF3">
    <property type="entry name" value="IG-LIKE DOMAIN-CONTAINING PROTEIN"/>
    <property type="match status" value="1"/>
</dbReference>
<reference evidence="1" key="1">
    <citation type="submission" date="2023-10" db="EMBL/GenBank/DDBJ databases">
        <authorList>
            <person name="Chen Y."/>
            <person name="Shah S."/>
            <person name="Dougan E. K."/>
            <person name="Thang M."/>
            <person name="Chan C."/>
        </authorList>
    </citation>
    <scope>NUCLEOTIDE SEQUENCE [LARGE SCALE GENOMIC DNA]</scope>
</reference>
<name>A0ABN9QNQ1_9DINO</name>
<gene>
    <name evidence="1" type="ORF">PCOR1329_LOCUS13540</name>
</gene>
<dbReference type="SUPFAM" id="SSF52058">
    <property type="entry name" value="L domain-like"/>
    <property type="match status" value="1"/>
</dbReference>
<sequence>MPIQVESFYTEAYFDTLLVNGVFYSGAVGPNAIIPSTDIIWFSDTDWSRVGWRLCADFPPASALPTPVPSSADAPPAPVPATPAPMHMWAAVSGECSLNGTCVESPNFPQNYGVDQTCILEINFELAGPIHVESFNTETYFDYLLVNDVKYFGTNGPHGITPSSSVFWCSDTHVAQSGWRLCADALTFSPSETPNFWSRVSGPCTAYSGCVRSPNYPLIYGEDHLCTIELAAPSVTISVTSFHSENYADWILIDGVEYSGFDGISGTMDVSSTIVWSADHSIQKTGWEICRAAGCQSGPIFYCEFSVVICDGVTEIPGSSFQSCENLSQVHIPHSVTSIGNSAFANCISLKHVDISNSSVVAIGHSAFRSCTSLVDLDMPDSVTYVGPFAFYQCSSLRSVNISLSATSIGESSFSGCTSLSEVNVPGSVTYVGPWAFYSCSALRRVHSWLPYQCHR</sequence>
<accession>A0ABN9QNQ1</accession>
<dbReference type="InterPro" id="IPR053139">
    <property type="entry name" value="Surface_bspA-like"/>
</dbReference>
<evidence type="ECO:0000313" key="1">
    <source>
        <dbReference type="EMBL" id="CAK0807760.1"/>
    </source>
</evidence>
<dbReference type="EMBL" id="CAUYUJ010004002">
    <property type="protein sequence ID" value="CAK0807760.1"/>
    <property type="molecule type" value="Genomic_DNA"/>
</dbReference>
<dbReference type="InterPro" id="IPR032675">
    <property type="entry name" value="LRR_dom_sf"/>
</dbReference>
<dbReference type="PANTHER" id="PTHR45661">
    <property type="entry name" value="SURFACE ANTIGEN"/>
    <property type="match status" value="1"/>
</dbReference>
<dbReference type="InterPro" id="IPR035914">
    <property type="entry name" value="Sperma_CUB_dom_sf"/>
</dbReference>
<dbReference type="InterPro" id="IPR026906">
    <property type="entry name" value="LRR_5"/>
</dbReference>